<comment type="function">
    <text evidence="5">Catalyzes the phosphorylation of the 3'-hydroxyl group of dephosphocoenzyme A to form coenzyme A.</text>
</comment>
<dbReference type="Proteomes" id="UP000711407">
    <property type="component" value="Unassembled WGS sequence"/>
</dbReference>
<dbReference type="EC" id="2.7.1.24" evidence="5 6"/>
<dbReference type="NCBIfam" id="TIGR00152">
    <property type="entry name" value="dephospho-CoA kinase"/>
    <property type="match status" value="1"/>
</dbReference>
<proteinExistence type="inferred from homology"/>
<evidence type="ECO:0000256" key="1">
    <source>
        <dbReference type="ARBA" id="ARBA00009018"/>
    </source>
</evidence>
<dbReference type="PANTHER" id="PTHR10695">
    <property type="entry name" value="DEPHOSPHO-COA KINASE-RELATED"/>
    <property type="match status" value="1"/>
</dbReference>
<keyword evidence="5" id="KW-0963">Cytoplasm</keyword>
<dbReference type="Pfam" id="PF01121">
    <property type="entry name" value="CoaE"/>
    <property type="match status" value="1"/>
</dbReference>
<keyword evidence="3 5" id="KW-0067">ATP-binding</keyword>
<dbReference type="InterPro" id="IPR027417">
    <property type="entry name" value="P-loop_NTPase"/>
</dbReference>
<evidence type="ECO:0000313" key="8">
    <source>
        <dbReference type="Proteomes" id="UP000711407"/>
    </source>
</evidence>
<keyword evidence="2 5" id="KW-0547">Nucleotide-binding</keyword>
<protein>
    <recommendedName>
        <fullName evidence="5 6">Dephospho-CoA kinase</fullName>
        <ecNumber evidence="5 6">2.7.1.24</ecNumber>
    </recommendedName>
    <alternativeName>
        <fullName evidence="5">Dephosphocoenzyme A kinase</fullName>
    </alternativeName>
</protein>
<dbReference type="InterPro" id="IPR001977">
    <property type="entry name" value="Depp_CoAkinase"/>
</dbReference>
<dbReference type="GO" id="GO:0005737">
    <property type="term" value="C:cytoplasm"/>
    <property type="evidence" value="ECO:0007669"/>
    <property type="project" value="UniProtKB-SubCell"/>
</dbReference>
<dbReference type="PROSITE" id="PS51219">
    <property type="entry name" value="DPCK"/>
    <property type="match status" value="1"/>
</dbReference>
<evidence type="ECO:0000256" key="5">
    <source>
        <dbReference type="HAMAP-Rule" id="MF_00376"/>
    </source>
</evidence>
<comment type="catalytic activity">
    <reaction evidence="5">
        <text>3'-dephospho-CoA + ATP = ADP + CoA + H(+)</text>
        <dbReference type="Rhea" id="RHEA:18245"/>
        <dbReference type="ChEBI" id="CHEBI:15378"/>
        <dbReference type="ChEBI" id="CHEBI:30616"/>
        <dbReference type="ChEBI" id="CHEBI:57287"/>
        <dbReference type="ChEBI" id="CHEBI:57328"/>
        <dbReference type="ChEBI" id="CHEBI:456216"/>
        <dbReference type="EC" id="2.7.1.24"/>
    </reaction>
</comment>
<evidence type="ECO:0000313" key="7">
    <source>
        <dbReference type="EMBL" id="HJE40068.1"/>
    </source>
</evidence>
<comment type="pathway">
    <text evidence="5">Cofactor biosynthesis; coenzyme A biosynthesis; CoA from (R)-pantothenate: step 5/5.</text>
</comment>
<sequence>MSIIAITGGIGSGKSAVSRMLSVMGMLVYDCDSRAKSLMDRSDNIKRRIATEISPDCISSDNTIDRGLLSRYVFNDAGALDRLNKIVHGAVREDFNRWCVRHKDNPMLFVETAILYQSGMDSMVDGVWEVVASEDTRVARVMARNHCPASEVKARISSQNSFIPRYKHPRTIYIDNDGSKALLPQVLSALADSR</sequence>
<dbReference type="GO" id="GO:0015937">
    <property type="term" value="P:coenzyme A biosynthetic process"/>
    <property type="evidence" value="ECO:0007669"/>
    <property type="project" value="UniProtKB-UniRule"/>
</dbReference>
<dbReference type="Gene3D" id="3.40.50.300">
    <property type="entry name" value="P-loop containing nucleotide triphosphate hydrolases"/>
    <property type="match status" value="1"/>
</dbReference>
<keyword evidence="5 7" id="KW-0808">Transferase</keyword>
<comment type="subcellular location">
    <subcellularLocation>
        <location evidence="5">Cytoplasm</location>
    </subcellularLocation>
</comment>
<gene>
    <name evidence="5 7" type="primary">coaE</name>
    <name evidence="7" type="ORF">K8V47_09985</name>
</gene>
<dbReference type="EMBL" id="DYXT01000053">
    <property type="protein sequence ID" value="HJE40068.1"/>
    <property type="molecule type" value="Genomic_DNA"/>
</dbReference>
<evidence type="ECO:0000256" key="3">
    <source>
        <dbReference type="ARBA" id="ARBA00022840"/>
    </source>
</evidence>
<evidence type="ECO:0000256" key="4">
    <source>
        <dbReference type="ARBA" id="ARBA00022993"/>
    </source>
</evidence>
<reference evidence="7" key="2">
    <citation type="submission" date="2021-09" db="EMBL/GenBank/DDBJ databases">
        <authorList>
            <person name="Gilroy R."/>
        </authorList>
    </citation>
    <scope>NUCLEOTIDE SEQUENCE</scope>
    <source>
        <strain evidence="7">4100</strain>
    </source>
</reference>
<feature type="binding site" evidence="5">
    <location>
        <begin position="11"/>
        <end position="16"/>
    </location>
    <ligand>
        <name>ATP</name>
        <dbReference type="ChEBI" id="CHEBI:30616"/>
    </ligand>
</feature>
<dbReference type="PANTHER" id="PTHR10695:SF46">
    <property type="entry name" value="BIFUNCTIONAL COENZYME A SYNTHASE-RELATED"/>
    <property type="match status" value="1"/>
</dbReference>
<comment type="similarity">
    <text evidence="1 5">Belongs to the CoaE family.</text>
</comment>
<keyword evidence="4 5" id="KW-0173">Coenzyme A biosynthesis</keyword>
<dbReference type="AlphaFoldDB" id="A0A4Q0UAR6"/>
<accession>A0A4Q0UAR6</accession>
<dbReference type="GO" id="GO:0005524">
    <property type="term" value="F:ATP binding"/>
    <property type="evidence" value="ECO:0007669"/>
    <property type="project" value="UniProtKB-UniRule"/>
</dbReference>
<dbReference type="HAMAP" id="MF_00376">
    <property type="entry name" value="Dephospho_CoA_kinase"/>
    <property type="match status" value="1"/>
</dbReference>
<organism evidence="7 8">
    <name type="scientific">Candidatus Amulumruptor caecigallinarius</name>
    <dbReference type="NCBI Taxonomy" id="2109911"/>
    <lineage>
        <taxon>Bacteria</taxon>
        <taxon>Pseudomonadati</taxon>
        <taxon>Bacteroidota</taxon>
        <taxon>Bacteroidia</taxon>
        <taxon>Bacteroidales</taxon>
        <taxon>Muribaculaceae</taxon>
        <taxon>Candidatus Amulumruptor</taxon>
    </lineage>
</organism>
<evidence type="ECO:0000256" key="6">
    <source>
        <dbReference type="NCBIfam" id="TIGR00152"/>
    </source>
</evidence>
<dbReference type="GO" id="GO:0004140">
    <property type="term" value="F:dephospho-CoA kinase activity"/>
    <property type="evidence" value="ECO:0007669"/>
    <property type="project" value="UniProtKB-UniRule"/>
</dbReference>
<evidence type="ECO:0000256" key="2">
    <source>
        <dbReference type="ARBA" id="ARBA00022741"/>
    </source>
</evidence>
<dbReference type="CDD" id="cd02022">
    <property type="entry name" value="DPCK"/>
    <property type="match status" value="1"/>
</dbReference>
<comment type="caution">
    <text evidence="7">The sequence shown here is derived from an EMBL/GenBank/DDBJ whole genome shotgun (WGS) entry which is preliminary data.</text>
</comment>
<dbReference type="SUPFAM" id="SSF52540">
    <property type="entry name" value="P-loop containing nucleoside triphosphate hydrolases"/>
    <property type="match status" value="1"/>
</dbReference>
<name>A0A4Q0UAR6_9BACT</name>
<keyword evidence="5 7" id="KW-0418">Kinase</keyword>
<reference evidence="7" key="1">
    <citation type="journal article" date="2021" name="PeerJ">
        <title>Extensive microbial diversity within the chicken gut microbiome revealed by metagenomics and culture.</title>
        <authorList>
            <person name="Gilroy R."/>
            <person name="Ravi A."/>
            <person name="Getino M."/>
            <person name="Pursley I."/>
            <person name="Horton D.L."/>
            <person name="Alikhan N.F."/>
            <person name="Baker D."/>
            <person name="Gharbi K."/>
            <person name="Hall N."/>
            <person name="Watson M."/>
            <person name="Adriaenssens E.M."/>
            <person name="Foster-Nyarko E."/>
            <person name="Jarju S."/>
            <person name="Secka A."/>
            <person name="Antonio M."/>
            <person name="Oren A."/>
            <person name="Chaudhuri R.R."/>
            <person name="La Ragione R."/>
            <person name="Hildebrand F."/>
            <person name="Pallen M.J."/>
        </authorList>
    </citation>
    <scope>NUCLEOTIDE SEQUENCE</scope>
    <source>
        <strain evidence="7">4100</strain>
    </source>
</reference>